<sequence>ETCIAMNDQLASLVAQLKERRALTFQERIKSLDIRDEIWRKYIELNKGSSFDAIAAQRTGLSPDMCCERERLTREFQRLLNPYEFDPDTRALNHSLMITQYSRASADQAMPSA</sequence>
<evidence type="ECO:0000259" key="1">
    <source>
        <dbReference type="Pfam" id="PF03399"/>
    </source>
</evidence>
<gene>
    <name evidence="2" type="ORF">KXQ929_LOCUS51982</name>
</gene>
<proteinExistence type="predicted"/>
<name>A0A820Q7S3_9BILA</name>
<dbReference type="InterPro" id="IPR005062">
    <property type="entry name" value="SAC3/GANP/THP3_conserved"/>
</dbReference>
<dbReference type="Proteomes" id="UP000663868">
    <property type="component" value="Unassembled WGS sequence"/>
</dbReference>
<feature type="non-terminal residue" evidence="2">
    <location>
        <position position="1"/>
    </location>
</feature>
<dbReference type="Pfam" id="PF03399">
    <property type="entry name" value="SAC3_GANP"/>
    <property type="match status" value="1"/>
</dbReference>
<reference evidence="2" key="1">
    <citation type="submission" date="2021-02" db="EMBL/GenBank/DDBJ databases">
        <authorList>
            <person name="Nowell W R."/>
        </authorList>
    </citation>
    <scope>NUCLEOTIDE SEQUENCE</scope>
</reference>
<accession>A0A820Q7S3</accession>
<dbReference type="AlphaFoldDB" id="A0A820Q7S3"/>
<dbReference type="EMBL" id="CAJOBB010026662">
    <property type="protein sequence ID" value="CAF4417551.1"/>
    <property type="molecule type" value="Genomic_DNA"/>
</dbReference>
<protein>
    <recommendedName>
        <fullName evidence="1">SAC3/GANP/THP3 conserved domain-containing protein</fullName>
    </recommendedName>
</protein>
<evidence type="ECO:0000313" key="3">
    <source>
        <dbReference type="Proteomes" id="UP000663868"/>
    </source>
</evidence>
<comment type="caution">
    <text evidence="2">The sequence shown here is derived from an EMBL/GenBank/DDBJ whole genome shotgun (WGS) entry which is preliminary data.</text>
</comment>
<organism evidence="2 3">
    <name type="scientific">Adineta steineri</name>
    <dbReference type="NCBI Taxonomy" id="433720"/>
    <lineage>
        <taxon>Eukaryota</taxon>
        <taxon>Metazoa</taxon>
        <taxon>Spiralia</taxon>
        <taxon>Gnathifera</taxon>
        <taxon>Rotifera</taxon>
        <taxon>Eurotatoria</taxon>
        <taxon>Bdelloidea</taxon>
        <taxon>Adinetida</taxon>
        <taxon>Adinetidae</taxon>
        <taxon>Adineta</taxon>
    </lineage>
</organism>
<feature type="non-terminal residue" evidence="2">
    <location>
        <position position="113"/>
    </location>
</feature>
<feature type="domain" description="SAC3/GANP/THP3 conserved" evidence="1">
    <location>
        <begin position="65"/>
        <end position="112"/>
    </location>
</feature>
<evidence type="ECO:0000313" key="2">
    <source>
        <dbReference type="EMBL" id="CAF4417551.1"/>
    </source>
</evidence>